<proteinExistence type="predicted"/>
<name>A0ACB6YZU4_THEGA</name>
<evidence type="ECO:0000313" key="1">
    <source>
        <dbReference type="EMBL" id="KAF9642772.1"/>
    </source>
</evidence>
<protein>
    <submittedName>
        <fullName evidence="1">Uncharacterized protein</fullName>
    </submittedName>
</protein>
<reference evidence="1" key="2">
    <citation type="journal article" date="2020" name="Nat. Commun.">
        <title>Large-scale genome sequencing of mycorrhizal fungi provides insights into the early evolution of symbiotic traits.</title>
        <authorList>
            <person name="Miyauchi S."/>
            <person name="Kiss E."/>
            <person name="Kuo A."/>
            <person name="Drula E."/>
            <person name="Kohler A."/>
            <person name="Sanchez-Garcia M."/>
            <person name="Morin E."/>
            <person name="Andreopoulos B."/>
            <person name="Barry K.W."/>
            <person name="Bonito G."/>
            <person name="Buee M."/>
            <person name="Carver A."/>
            <person name="Chen C."/>
            <person name="Cichocki N."/>
            <person name="Clum A."/>
            <person name="Culley D."/>
            <person name="Crous P.W."/>
            <person name="Fauchery L."/>
            <person name="Girlanda M."/>
            <person name="Hayes R.D."/>
            <person name="Keri Z."/>
            <person name="LaButti K."/>
            <person name="Lipzen A."/>
            <person name="Lombard V."/>
            <person name="Magnuson J."/>
            <person name="Maillard F."/>
            <person name="Murat C."/>
            <person name="Nolan M."/>
            <person name="Ohm R.A."/>
            <person name="Pangilinan J."/>
            <person name="Pereira M.F."/>
            <person name="Perotto S."/>
            <person name="Peter M."/>
            <person name="Pfister S."/>
            <person name="Riley R."/>
            <person name="Sitrit Y."/>
            <person name="Stielow J.B."/>
            <person name="Szollosi G."/>
            <person name="Zifcakova L."/>
            <person name="Stursova M."/>
            <person name="Spatafora J.W."/>
            <person name="Tedersoo L."/>
            <person name="Vaario L.M."/>
            <person name="Yamada A."/>
            <person name="Yan M."/>
            <person name="Wang P."/>
            <person name="Xu J."/>
            <person name="Bruns T."/>
            <person name="Baldrian P."/>
            <person name="Vilgalys R."/>
            <person name="Dunand C."/>
            <person name="Henrissat B."/>
            <person name="Grigoriev I.V."/>
            <person name="Hibbett D."/>
            <person name="Nagy L.G."/>
            <person name="Martin F.M."/>
        </authorList>
    </citation>
    <scope>NUCLEOTIDE SEQUENCE</scope>
    <source>
        <strain evidence="1">P2</strain>
    </source>
</reference>
<sequence length="462" mass="52017">MPSSVHLLFALFGLCSVRAVSGRIHASLIPEDPHAFPKYDVTFLNGLPVLNETAERWLRDGLQGGLLEFLEEPWVSKNSPWSKLKEIDPTEPSQSLSSPPSREPESVFKLELMKMGPNHSYLCLIPPEPPISDNPSQLEDSSEETTLIQSWNLLQALSGKCLYHRQGWFTYSYCHNSHVRQFREAAHTHPHPIGYKPEEDTEWEAYTLGQAPETTPESGADLTIAEQNALAVNLELARGTGSRYLIQRWGDGTVCDKTGREREIEIQFHCSMTVTDTILFIKETATCHYVLVIQTPRLCGDPAFRSRRDSQEQSTIRCREVIQSAEELKGNDLPPEVEAQVPLHVLASEKEFRDQMSQPLPKEKSKKRGKAPVIDDALLAKIVNQLRSKGIGNFNREKTLVVEDPDNVDTVFLVELENDDVPGRGQGQQDQLEIQVSEEAMQALLEQARNTQPPVDEGEDEY</sequence>
<comment type="caution">
    <text evidence="1">The sequence shown here is derived from an EMBL/GenBank/DDBJ whole genome shotgun (WGS) entry which is preliminary data.</text>
</comment>
<keyword evidence="2" id="KW-1185">Reference proteome</keyword>
<accession>A0ACB6YZU4</accession>
<gene>
    <name evidence="1" type="ORF">BDM02DRAFT_3233209</name>
</gene>
<evidence type="ECO:0000313" key="2">
    <source>
        <dbReference type="Proteomes" id="UP000886501"/>
    </source>
</evidence>
<dbReference type="Proteomes" id="UP000886501">
    <property type="component" value="Unassembled WGS sequence"/>
</dbReference>
<organism evidence="1 2">
    <name type="scientific">Thelephora ganbajun</name>
    <name type="common">Ganba fungus</name>
    <dbReference type="NCBI Taxonomy" id="370292"/>
    <lineage>
        <taxon>Eukaryota</taxon>
        <taxon>Fungi</taxon>
        <taxon>Dikarya</taxon>
        <taxon>Basidiomycota</taxon>
        <taxon>Agaricomycotina</taxon>
        <taxon>Agaricomycetes</taxon>
        <taxon>Thelephorales</taxon>
        <taxon>Thelephoraceae</taxon>
        <taxon>Thelephora</taxon>
    </lineage>
</organism>
<reference evidence="1" key="1">
    <citation type="submission" date="2019-10" db="EMBL/GenBank/DDBJ databases">
        <authorList>
            <consortium name="DOE Joint Genome Institute"/>
            <person name="Kuo A."/>
            <person name="Miyauchi S."/>
            <person name="Kiss E."/>
            <person name="Drula E."/>
            <person name="Kohler A."/>
            <person name="Sanchez-Garcia M."/>
            <person name="Andreopoulos B."/>
            <person name="Barry K.W."/>
            <person name="Bonito G."/>
            <person name="Buee M."/>
            <person name="Carver A."/>
            <person name="Chen C."/>
            <person name="Cichocki N."/>
            <person name="Clum A."/>
            <person name="Culley D."/>
            <person name="Crous P.W."/>
            <person name="Fauchery L."/>
            <person name="Girlanda M."/>
            <person name="Hayes R."/>
            <person name="Keri Z."/>
            <person name="Labutti K."/>
            <person name="Lipzen A."/>
            <person name="Lombard V."/>
            <person name="Magnuson J."/>
            <person name="Maillard F."/>
            <person name="Morin E."/>
            <person name="Murat C."/>
            <person name="Nolan M."/>
            <person name="Ohm R."/>
            <person name="Pangilinan J."/>
            <person name="Pereira M."/>
            <person name="Perotto S."/>
            <person name="Peter M."/>
            <person name="Riley R."/>
            <person name="Sitrit Y."/>
            <person name="Stielow B."/>
            <person name="Szollosi G."/>
            <person name="Zifcakova L."/>
            <person name="Stursova M."/>
            <person name="Spatafora J.W."/>
            <person name="Tedersoo L."/>
            <person name="Vaario L.-M."/>
            <person name="Yamada A."/>
            <person name="Yan M."/>
            <person name="Wang P."/>
            <person name="Xu J."/>
            <person name="Bruns T."/>
            <person name="Baldrian P."/>
            <person name="Vilgalys R."/>
            <person name="Henrissat B."/>
            <person name="Grigoriev I.V."/>
            <person name="Hibbett D."/>
            <person name="Nagy L.G."/>
            <person name="Martin F.M."/>
        </authorList>
    </citation>
    <scope>NUCLEOTIDE SEQUENCE</scope>
    <source>
        <strain evidence="1">P2</strain>
    </source>
</reference>
<dbReference type="EMBL" id="MU118361">
    <property type="protein sequence ID" value="KAF9642772.1"/>
    <property type="molecule type" value="Genomic_DNA"/>
</dbReference>